<reference evidence="1 2" key="1">
    <citation type="submission" date="2018-12" db="EMBL/GenBank/DDBJ databases">
        <title>Marinifilum JC070 sp. nov., a marine bacterium isolated from Yongle Blue Hole in the South China Sea.</title>
        <authorList>
            <person name="Fu T."/>
        </authorList>
    </citation>
    <scope>NUCLEOTIDE SEQUENCE [LARGE SCALE GENOMIC DNA]</scope>
    <source>
        <strain evidence="1 2">JC070</strain>
    </source>
</reference>
<keyword evidence="2" id="KW-1185">Reference proteome</keyword>
<gene>
    <name evidence="1" type="ORF">ELS83_16515</name>
</gene>
<evidence type="ECO:0000313" key="2">
    <source>
        <dbReference type="Proteomes" id="UP000732105"/>
    </source>
</evidence>
<name>A0ABX1WZ35_9BACT</name>
<proteinExistence type="predicted"/>
<comment type="caution">
    <text evidence="1">The sequence shown here is derived from an EMBL/GenBank/DDBJ whole genome shotgun (WGS) entry which is preliminary data.</text>
</comment>
<evidence type="ECO:0000313" key="1">
    <source>
        <dbReference type="EMBL" id="NOU61413.1"/>
    </source>
</evidence>
<sequence>MYQKDYILRMIELIAELIAQILGLLTKNNTQEASKILENAYRDFLKEDAAFFRNIPKEKLNTTLLEQHNYTNEHLQILAELFYAEAEIQTAKNQLELSQEFYQKSMVLFQFVDENAVSFSIHLQKRINLIKSKLQN</sequence>
<dbReference type="RefSeq" id="WP_171596677.1">
    <property type="nucleotide sequence ID" value="NZ_RZNH01000033.1"/>
</dbReference>
<evidence type="ECO:0008006" key="3">
    <source>
        <dbReference type="Google" id="ProtNLM"/>
    </source>
</evidence>
<dbReference type="EMBL" id="RZNH01000033">
    <property type="protein sequence ID" value="NOU61413.1"/>
    <property type="molecule type" value="Genomic_DNA"/>
</dbReference>
<protein>
    <recommendedName>
        <fullName evidence="3">Tetratricopeptide repeat protein</fullName>
    </recommendedName>
</protein>
<dbReference type="Proteomes" id="UP000732105">
    <property type="component" value="Unassembled WGS sequence"/>
</dbReference>
<organism evidence="1 2">
    <name type="scientific">Marinifilum caeruleilacunae</name>
    <dbReference type="NCBI Taxonomy" id="2499076"/>
    <lineage>
        <taxon>Bacteria</taxon>
        <taxon>Pseudomonadati</taxon>
        <taxon>Bacteroidota</taxon>
        <taxon>Bacteroidia</taxon>
        <taxon>Marinilabiliales</taxon>
        <taxon>Marinifilaceae</taxon>
    </lineage>
</organism>
<accession>A0ABX1WZ35</accession>